<proteinExistence type="predicted"/>
<evidence type="ECO:0000313" key="1">
    <source>
        <dbReference type="EMBL" id="THU40442.1"/>
    </source>
</evidence>
<gene>
    <name evidence="1" type="ORF">FAM09_11310</name>
</gene>
<dbReference type="OrthoDB" id="9814826at2"/>
<protein>
    <submittedName>
        <fullName evidence="1">Uncharacterized protein</fullName>
    </submittedName>
</protein>
<dbReference type="Proteomes" id="UP000306918">
    <property type="component" value="Unassembled WGS sequence"/>
</dbReference>
<dbReference type="EMBL" id="STFF01000002">
    <property type="protein sequence ID" value="THU40442.1"/>
    <property type="molecule type" value="Genomic_DNA"/>
</dbReference>
<reference evidence="1 2" key="1">
    <citation type="submission" date="2019-04" db="EMBL/GenBank/DDBJ databases">
        <title>Niastella caeni sp. nov., isolated from activated sludge.</title>
        <authorList>
            <person name="Sheng M."/>
        </authorList>
    </citation>
    <scope>NUCLEOTIDE SEQUENCE [LARGE SCALE GENOMIC DNA]</scope>
    <source>
        <strain evidence="1 2">HX-2-15</strain>
    </source>
</reference>
<evidence type="ECO:0000313" key="2">
    <source>
        <dbReference type="Proteomes" id="UP000306918"/>
    </source>
</evidence>
<dbReference type="RefSeq" id="WP_136577195.1">
    <property type="nucleotide sequence ID" value="NZ_STFF01000002.1"/>
</dbReference>
<keyword evidence="2" id="KW-1185">Reference proteome</keyword>
<sequence length="157" mass="18170">MFDISKQIVTWQHEEPENNYLSIAGDDQPVTITLANNIYDKQATHHFFVGDETTVELFNALKEIALQKGHEYFGILELHPEYEAVLSMLKLLVDSVPELPGEPAQNAIEWMEEMHPHCWMAWQNATFYLAGGEILIKTFQQYLLQKKVTPQLIRIIK</sequence>
<organism evidence="1 2">
    <name type="scientific">Niastella caeni</name>
    <dbReference type="NCBI Taxonomy" id="2569763"/>
    <lineage>
        <taxon>Bacteria</taxon>
        <taxon>Pseudomonadati</taxon>
        <taxon>Bacteroidota</taxon>
        <taxon>Chitinophagia</taxon>
        <taxon>Chitinophagales</taxon>
        <taxon>Chitinophagaceae</taxon>
        <taxon>Niastella</taxon>
    </lineage>
</organism>
<comment type="caution">
    <text evidence="1">The sequence shown here is derived from an EMBL/GenBank/DDBJ whole genome shotgun (WGS) entry which is preliminary data.</text>
</comment>
<accession>A0A4S8I349</accession>
<dbReference type="AlphaFoldDB" id="A0A4S8I349"/>
<name>A0A4S8I349_9BACT</name>